<evidence type="ECO:0000313" key="3">
    <source>
        <dbReference type="Proteomes" id="UP000000305"/>
    </source>
</evidence>
<dbReference type="InParanoid" id="E9GWN9"/>
<organism evidence="2 3">
    <name type="scientific">Daphnia pulex</name>
    <name type="common">Water flea</name>
    <dbReference type="NCBI Taxonomy" id="6669"/>
    <lineage>
        <taxon>Eukaryota</taxon>
        <taxon>Metazoa</taxon>
        <taxon>Ecdysozoa</taxon>
        <taxon>Arthropoda</taxon>
        <taxon>Crustacea</taxon>
        <taxon>Branchiopoda</taxon>
        <taxon>Diplostraca</taxon>
        <taxon>Cladocera</taxon>
        <taxon>Anomopoda</taxon>
        <taxon>Daphniidae</taxon>
        <taxon>Daphnia</taxon>
    </lineage>
</organism>
<name>E9GWN9_DAPPU</name>
<evidence type="ECO:0000256" key="1">
    <source>
        <dbReference type="SAM" id="MobiDB-lite"/>
    </source>
</evidence>
<proteinExistence type="predicted"/>
<dbReference type="OrthoDB" id="9991235at2759"/>
<reference evidence="2 3" key="1">
    <citation type="journal article" date="2011" name="Science">
        <title>The ecoresponsive genome of Daphnia pulex.</title>
        <authorList>
            <person name="Colbourne J.K."/>
            <person name="Pfrender M.E."/>
            <person name="Gilbert D."/>
            <person name="Thomas W.K."/>
            <person name="Tucker A."/>
            <person name="Oakley T.H."/>
            <person name="Tokishita S."/>
            <person name="Aerts A."/>
            <person name="Arnold G.J."/>
            <person name="Basu M.K."/>
            <person name="Bauer D.J."/>
            <person name="Caceres C.E."/>
            <person name="Carmel L."/>
            <person name="Casola C."/>
            <person name="Choi J.H."/>
            <person name="Detter J.C."/>
            <person name="Dong Q."/>
            <person name="Dusheyko S."/>
            <person name="Eads B.D."/>
            <person name="Frohlich T."/>
            <person name="Geiler-Samerotte K.A."/>
            <person name="Gerlach D."/>
            <person name="Hatcher P."/>
            <person name="Jogdeo S."/>
            <person name="Krijgsveld J."/>
            <person name="Kriventseva E.V."/>
            <person name="Kultz D."/>
            <person name="Laforsch C."/>
            <person name="Lindquist E."/>
            <person name="Lopez J."/>
            <person name="Manak J.R."/>
            <person name="Muller J."/>
            <person name="Pangilinan J."/>
            <person name="Patwardhan R.P."/>
            <person name="Pitluck S."/>
            <person name="Pritham E.J."/>
            <person name="Rechtsteiner A."/>
            <person name="Rho M."/>
            <person name="Rogozin I.B."/>
            <person name="Sakarya O."/>
            <person name="Salamov A."/>
            <person name="Schaack S."/>
            <person name="Shapiro H."/>
            <person name="Shiga Y."/>
            <person name="Skalitzky C."/>
            <person name="Smith Z."/>
            <person name="Souvorov A."/>
            <person name="Sung W."/>
            <person name="Tang Z."/>
            <person name="Tsuchiya D."/>
            <person name="Tu H."/>
            <person name="Vos H."/>
            <person name="Wang M."/>
            <person name="Wolf Y.I."/>
            <person name="Yamagata H."/>
            <person name="Yamada T."/>
            <person name="Ye Y."/>
            <person name="Shaw J.R."/>
            <person name="Andrews J."/>
            <person name="Crease T.J."/>
            <person name="Tang H."/>
            <person name="Lucas S.M."/>
            <person name="Robertson H.M."/>
            <person name="Bork P."/>
            <person name="Koonin E.V."/>
            <person name="Zdobnov E.M."/>
            <person name="Grigoriev I.V."/>
            <person name="Lynch M."/>
            <person name="Boore J.L."/>
        </authorList>
    </citation>
    <scope>NUCLEOTIDE SEQUENCE [LARGE SCALE GENOMIC DNA]</scope>
</reference>
<feature type="compositionally biased region" description="Polar residues" evidence="1">
    <location>
        <begin position="59"/>
        <end position="72"/>
    </location>
</feature>
<feature type="compositionally biased region" description="Basic and acidic residues" evidence="1">
    <location>
        <begin position="82"/>
        <end position="139"/>
    </location>
</feature>
<evidence type="ECO:0000313" key="2">
    <source>
        <dbReference type="EMBL" id="EFX76125.1"/>
    </source>
</evidence>
<keyword evidence="3" id="KW-1185">Reference proteome</keyword>
<dbReference type="KEGG" id="dpx:DAPPUDRAFT_249443"/>
<feature type="region of interest" description="Disordered" evidence="1">
    <location>
        <begin position="42"/>
        <end position="139"/>
    </location>
</feature>
<gene>
    <name evidence="2" type="ORF">DAPPUDRAFT_249443</name>
</gene>
<dbReference type="Proteomes" id="UP000000305">
    <property type="component" value="Unassembled WGS sequence"/>
</dbReference>
<dbReference type="EMBL" id="GL732570">
    <property type="protein sequence ID" value="EFX76125.1"/>
    <property type="molecule type" value="Genomic_DNA"/>
</dbReference>
<protein>
    <submittedName>
        <fullName evidence="2">Uncharacterized protein</fullName>
    </submittedName>
</protein>
<dbReference type="AlphaFoldDB" id="E9GWN9"/>
<dbReference type="HOGENOM" id="CLU_1847162_0_0_1"/>
<sequence length="139" mass="16078">MESESNLLKEKWSLFIDNKTNKKQIWNDIATGLSEQGFLVRGVDKGGNNHSYRPPYISDSFNKNRQNPTKFTDTMKEIVNQKTKETPKESSVKNKQKETDSQNKRDLNKKSTDEDESRTSKVGDENMDRGWKGNEISKM</sequence>
<accession>E9GWN9</accession>